<dbReference type="Pfam" id="PF00939">
    <property type="entry name" value="Na_sulph_symp"/>
    <property type="match status" value="1"/>
</dbReference>
<dbReference type="AlphaFoldDB" id="A0A2G8L8M3"/>
<protein>
    <submittedName>
        <fullName evidence="7">Putative solute carrier family 13 member 5</fullName>
    </submittedName>
</protein>
<keyword evidence="8" id="KW-1185">Reference proteome</keyword>
<dbReference type="Proteomes" id="UP000230750">
    <property type="component" value="Unassembled WGS sequence"/>
</dbReference>
<feature type="transmembrane region" description="Helical" evidence="6">
    <location>
        <begin position="451"/>
        <end position="470"/>
    </location>
</feature>
<comment type="caution">
    <text evidence="7">The sequence shown here is derived from an EMBL/GenBank/DDBJ whole genome shotgun (WGS) entry which is preliminary data.</text>
</comment>
<feature type="transmembrane region" description="Helical" evidence="6">
    <location>
        <begin position="358"/>
        <end position="379"/>
    </location>
</feature>
<feature type="transmembrane region" description="Helical" evidence="6">
    <location>
        <begin position="44"/>
        <end position="72"/>
    </location>
</feature>
<evidence type="ECO:0000256" key="4">
    <source>
        <dbReference type="ARBA" id="ARBA00022989"/>
    </source>
</evidence>
<feature type="transmembrane region" description="Helical" evidence="6">
    <location>
        <begin position="256"/>
        <end position="281"/>
    </location>
</feature>
<keyword evidence="5 6" id="KW-0472">Membrane</keyword>
<dbReference type="EMBL" id="MRZV01000172">
    <property type="protein sequence ID" value="PIK56545.1"/>
    <property type="molecule type" value="Genomic_DNA"/>
</dbReference>
<evidence type="ECO:0000256" key="3">
    <source>
        <dbReference type="ARBA" id="ARBA00022692"/>
    </source>
</evidence>
<comment type="similarity">
    <text evidence="2">Belongs to the SLC13A/DASS transporter (TC 2.A.47) family. NADC subfamily.</text>
</comment>
<feature type="transmembrane region" description="Helical" evidence="6">
    <location>
        <begin position="147"/>
        <end position="162"/>
    </location>
</feature>
<keyword evidence="3 6" id="KW-0812">Transmembrane</keyword>
<dbReference type="PANTHER" id="PTHR10283">
    <property type="entry name" value="SOLUTE CARRIER FAMILY 13 MEMBER"/>
    <property type="match status" value="1"/>
</dbReference>
<dbReference type="OrthoDB" id="6493944at2759"/>
<comment type="subcellular location">
    <subcellularLocation>
        <location evidence="1">Membrane</location>
        <topology evidence="1">Multi-pass membrane protein</topology>
    </subcellularLocation>
</comment>
<evidence type="ECO:0000256" key="2">
    <source>
        <dbReference type="ARBA" id="ARBA00006772"/>
    </source>
</evidence>
<feature type="transmembrane region" description="Helical" evidence="6">
    <location>
        <begin position="12"/>
        <end position="32"/>
    </location>
</feature>
<evidence type="ECO:0000256" key="1">
    <source>
        <dbReference type="ARBA" id="ARBA00004141"/>
    </source>
</evidence>
<keyword evidence="4 6" id="KW-1133">Transmembrane helix</keyword>
<dbReference type="GO" id="GO:0005886">
    <property type="term" value="C:plasma membrane"/>
    <property type="evidence" value="ECO:0007669"/>
    <property type="project" value="TreeGrafter"/>
</dbReference>
<feature type="transmembrane region" description="Helical" evidence="6">
    <location>
        <begin position="539"/>
        <end position="558"/>
    </location>
</feature>
<organism evidence="7 8">
    <name type="scientific">Stichopus japonicus</name>
    <name type="common">Sea cucumber</name>
    <dbReference type="NCBI Taxonomy" id="307972"/>
    <lineage>
        <taxon>Eukaryota</taxon>
        <taxon>Metazoa</taxon>
        <taxon>Echinodermata</taxon>
        <taxon>Eleutherozoa</taxon>
        <taxon>Echinozoa</taxon>
        <taxon>Holothuroidea</taxon>
        <taxon>Aspidochirotacea</taxon>
        <taxon>Aspidochirotida</taxon>
        <taxon>Stichopodidae</taxon>
        <taxon>Apostichopus</taxon>
    </lineage>
</organism>
<evidence type="ECO:0000256" key="5">
    <source>
        <dbReference type="ARBA" id="ARBA00023136"/>
    </source>
</evidence>
<dbReference type="GO" id="GO:0005310">
    <property type="term" value="F:dicarboxylic acid transmembrane transporter activity"/>
    <property type="evidence" value="ECO:0007669"/>
    <property type="project" value="UniProtKB-ARBA"/>
</dbReference>
<dbReference type="GO" id="GO:0015556">
    <property type="term" value="F:C4-dicarboxylate transmembrane transporter activity"/>
    <property type="evidence" value="ECO:0007669"/>
    <property type="project" value="UniProtKB-ARBA"/>
</dbReference>
<feature type="transmembrane region" description="Helical" evidence="6">
    <location>
        <begin position="293"/>
        <end position="315"/>
    </location>
</feature>
<dbReference type="STRING" id="307972.A0A2G8L8M3"/>
<name>A0A2G8L8M3_STIJA</name>
<evidence type="ECO:0000256" key="6">
    <source>
        <dbReference type="SAM" id="Phobius"/>
    </source>
</evidence>
<dbReference type="PANTHER" id="PTHR10283:SF82">
    <property type="entry name" value="SOLUTE CARRIER FAMILY 13 MEMBER 2"/>
    <property type="match status" value="1"/>
</dbReference>
<feature type="transmembrane region" description="Helical" evidence="6">
    <location>
        <begin position="84"/>
        <end position="102"/>
    </location>
</feature>
<gene>
    <name evidence="7" type="ORF">BSL78_06562</name>
</gene>
<feature type="transmembrane region" description="Helical" evidence="6">
    <location>
        <begin position="399"/>
        <end position="417"/>
    </location>
</feature>
<dbReference type="InterPro" id="IPR001898">
    <property type="entry name" value="SLC13A/DASS"/>
</dbReference>
<proteinExistence type="inferred from homology"/>
<sequence length="582" mass="64679">MGFLRQAGRVAWAYRATLIIILVPTLASPLLAQHSGPAKGGWVVIVMAAYWITEALPLAVTSLLPMILFPLLGILDMDDVTRNYFKDTVVLFFGSMVMAVTIEERNVHKRIALGTLLIMGSKPRWLMLGFMISTAFLSMWISNTATTAMMVPIAHAIVIQIIKDRKMLKSSKPTLMVTGVKSDLDDQIDERKTVQHNNPAFETTDEKDFKEADIDNEDQTGIQTTDDKPDVTEDELDIASLTPEELALSKGLLLSIAYSATIGGTTTLTGTGTTVAMTGIIEEIYGDDPGITFANWFFFMLPATIISLFICWVWLQSYFLDRSCFVWFRDCNCCKEQSEDGKAAHDLIRREYKALGSVTFGEFATLVHFAFLIILWLFRKSSFIPNFDGWTQLFLVPEYINDATVAMIIAISLFIFPSRMPWIFRKMFGKTALMMTEQTESGLSDWLADKFSALSGIPSWSLVFILTIVLCIFTEFTSNVATTTIFLPICASLAESLCVNPLYLMIPVTLACTYAYMLPAATPPNAIVFSFETVSIPDMVKAGALLNVVGILMANLLINSMGQVVYDVFTYPSWAPNDKCSV</sequence>
<evidence type="ECO:0000313" key="8">
    <source>
        <dbReference type="Proteomes" id="UP000230750"/>
    </source>
</evidence>
<reference evidence="7 8" key="1">
    <citation type="journal article" date="2017" name="PLoS Biol.">
        <title>The sea cucumber genome provides insights into morphological evolution and visceral regeneration.</title>
        <authorList>
            <person name="Zhang X."/>
            <person name="Sun L."/>
            <person name="Yuan J."/>
            <person name="Sun Y."/>
            <person name="Gao Y."/>
            <person name="Zhang L."/>
            <person name="Li S."/>
            <person name="Dai H."/>
            <person name="Hamel J.F."/>
            <person name="Liu C."/>
            <person name="Yu Y."/>
            <person name="Liu S."/>
            <person name="Lin W."/>
            <person name="Guo K."/>
            <person name="Jin S."/>
            <person name="Xu P."/>
            <person name="Storey K.B."/>
            <person name="Huan P."/>
            <person name="Zhang T."/>
            <person name="Zhou Y."/>
            <person name="Zhang J."/>
            <person name="Lin C."/>
            <person name="Li X."/>
            <person name="Xing L."/>
            <person name="Huo D."/>
            <person name="Sun M."/>
            <person name="Wang L."/>
            <person name="Mercier A."/>
            <person name="Li F."/>
            <person name="Yang H."/>
            <person name="Xiang J."/>
        </authorList>
    </citation>
    <scope>NUCLEOTIDE SEQUENCE [LARGE SCALE GENOMIC DNA]</scope>
    <source>
        <strain evidence="7">Shaxun</strain>
        <tissue evidence="7">Muscle</tissue>
    </source>
</reference>
<accession>A0A2G8L8M3</accession>
<evidence type="ECO:0000313" key="7">
    <source>
        <dbReference type="EMBL" id="PIK56545.1"/>
    </source>
</evidence>